<feature type="region of interest" description="Disordered" evidence="1">
    <location>
        <begin position="1"/>
        <end position="56"/>
    </location>
</feature>
<name>A0AAV4J017_9GAST</name>
<keyword evidence="3" id="KW-1185">Reference proteome</keyword>
<sequence>MERDGFRHVTLPKTRNMRTKTTQRFIPDRSSPGPRTAPSVGRTHQDGDGNCATGGSSKIIRVRNKIVIAAPFNITIIQAYAPTTDHEDEEVEDFYNEVQRTLRRRKTS</sequence>
<dbReference type="Proteomes" id="UP000762676">
    <property type="component" value="Unassembled WGS sequence"/>
</dbReference>
<evidence type="ECO:0000256" key="1">
    <source>
        <dbReference type="SAM" id="MobiDB-lite"/>
    </source>
</evidence>
<reference evidence="2 3" key="1">
    <citation type="journal article" date="2021" name="Elife">
        <title>Chloroplast acquisition without the gene transfer in kleptoplastic sea slugs, Plakobranchus ocellatus.</title>
        <authorList>
            <person name="Maeda T."/>
            <person name="Takahashi S."/>
            <person name="Yoshida T."/>
            <person name="Shimamura S."/>
            <person name="Takaki Y."/>
            <person name="Nagai Y."/>
            <person name="Toyoda A."/>
            <person name="Suzuki Y."/>
            <person name="Arimoto A."/>
            <person name="Ishii H."/>
            <person name="Satoh N."/>
            <person name="Nishiyama T."/>
            <person name="Hasebe M."/>
            <person name="Maruyama T."/>
            <person name="Minagawa J."/>
            <person name="Obokata J."/>
            <person name="Shigenobu S."/>
        </authorList>
    </citation>
    <scope>NUCLEOTIDE SEQUENCE [LARGE SCALE GENOMIC DNA]</scope>
</reference>
<accession>A0AAV4J017</accession>
<evidence type="ECO:0000313" key="3">
    <source>
        <dbReference type="Proteomes" id="UP000762676"/>
    </source>
</evidence>
<dbReference type="EMBL" id="BMAT01002812">
    <property type="protein sequence ID" value="GFS14782.1"/>
    <property type="molecule type" value="Genomic_DNA"/>
</dbReference>
<organism evidence="2 3">
    <name type="scientific">Elysia marginata</name>
    <dbReference type="NCBI Taxonomy" id="1093978"/>
    <lineage>
        <taxon>Eukaryota</taxon>
        <taxon>Metazoa</taxon>
        <taxon>Spiralia</taxon>
        <taxon>Lophotrochozoa</taxon>
        <taxon>Mollusca</taxon>
        <taxon>Gastropoda</taxon>
        <taxon>Heterobranchia</taxon>
        <taxon>Euthyneura</taxon>
        <taxon>Panpulmonata</taxon>
        <taxon>Sacoglossa</taxon>
        <taxon>Placobranchoidea</taxon>
        <taxon>Plakobranchidae</taxon>
        <taxon>Elysia</taxon>
    </lineage>
</organism>
<comment type="caution">
    <text evidence="2">The sequence shown here is derived from an EMBL/GenBank/DDBJ whole genome shotgun (WGS) entry which is preliminary data.</text>
</comment>
<dbReference type="AlphaFoldDB" id="A0AAV4J017"/>
<protein>
    <submittedName>
        <fullName evidence="2">Craniofacial development protein 2-like</fullName>
    </submittedName>
</protein>
<proteinExistence type="predicted"/>
<gene>
    <name evidence="2" type="ORF">ElyMa_001432900</name>
</gene>
<evidence type="ECO:0000313" key="2">
    <source>
        <dbReference type="EMBL" id="GFS14782.1"/>
    </source>
</evidence>